<feature type="transmembrane region" description="Helical" evidence="1">
    <location>
        <begin position="129"/>
        <end position="153"/>
    </location>
</feature>
<proteinExistence type="predicted"/>
<gene>
    <name evidence="2" type="ORF">HF576_10075</name>
</gene>
<name>A0ABX1KB67_9MICO</name>
<dbReference type="RefSeq" id="WP_168912655.1">
    <property type="nucleotide sequence ID" value="NZ_JABACI010000002.1"/>
</dbReference>
<accession>A0ABX1KB67</accession>
<keyword evidence="3" id="KW-1185">Reference proteome</keyword>
<dbReference type="EMBL" id="JABACI010000002">
    <property type="protein sequence ID" value="NLP84199.1"/>
    <property type="molecule type" value="Genomic_DNA"/>
</dbReference>
<protein>
    <recommendedName>
        <fullName evidence="4">DUF1772 domain-containing protein</fullName>
    </recommendedName>
</protein>
<sequence length="159" mass="16921">MSMIATSSSLPTTTRVRPRRITAAFWLWMFALAAGVFEAAISVTQALSAGEQFGSLLAPIGIRLLAFIVLAVLALALRAGRGWSRYALLVLFTGLGTWSLVADPLTYLLDGGSVSDALAAATGWDAAFLVSRVVHILAVWTASVLMFTAPSYFRRNAVA</sequence>
<feature type="transmembrane region" description="Helical" evidence="1">
    <location>
        <begin position="56"/>
        <end position="77"/>
    </location>
</feature>
<dbReference type="Proteomes" id="UP001429745">
    <property type="component" value="Unassembled WGS sequence"/>
</dbReference>
<evidence type="ECO:0000313" key="3">
    <source>
        <dbReference type="Proteomes" id="UP001429745"/>
    </source>
</evidence>
<keyword evidence="1" id="KW-0472">Membrane</keyword>
<keyword evidence="1" id="KW-0812">Transmembrane</keyword>
<organism evidence="2 3">
    <name type="scientific">Microbacterium salsuginis</name>
    <dbReference type="NCBI Taxonomy" id="2722803"/>
    <lineage>
        <taxon>Bacteria</taxon>
        <taxon>Bacillati</taxon>
        <taxon>Actinomycetota</taxon>
        <taxon>Actinomycetes</taxon>
        <taxon>Micrococcales</taxon>
        <taxon>Microbacteriaceae</taxon>
        <taxon>Microbacterium</taxon>
    </lineage>
</organism>
<evidence type="ECO:0000313" key="2">
    <source>
        <dbReference type="EMBL" id="NLP84199.1"/>
    </source>
</evidence>
<reference evidence="2 3" key="1">
    <citation type="submission" date="2020-04" db="EMBL/GenBank/DDBJ databases">
        <title>CFH 90308 Microbacterium sp.</title>
        <authorList>
            <person name="Nie G."/>
            <person name="Ming H."/>
            <person name="Xia T."/>
        </authorList>
    </citation>
    <scope>NUCLEOTIDE SEQUENCE [LARGE SCALE GENOMIC DNA]</scope>
    <source>
        <strain evidence="2 3">CFH 90308</strain>
    </source>
</reference>
<evidence type="ECO:0000256" key="1">
    <source>
        <dbReference type="SAM" id="Phobius"/>
    </source>
</evidence>
<feature type="transmembrane region" description="Helical" evidence="1">
    <location>
        <begin position="86"/>
        <end position="109"/>
    </location>
</feature>
<comment type="caution">
    <text evidence="2">The sequence shown here is derived from an EMBL/GenBank/DDBJ whole genome shotgun (WGS) entry which is preliminary data.</text>
</comment>
<keyword evidence="1" id="KW-1133">Transmembrane helix</keyword>
<evidence type="ECO:0008006" key="4">
    <source>
        <dbReference type="Google" id="ProtNLM"/>
    </source>
</evidence>